<evidence type="ECO:0000313" key="10">
    <source>
        <dbReference type="EMBL" id="KDR08169.1"/>
    </source>
</evidence>
<name>A0A067QI43_ZOONE</name>
<dbReference type="PANTHER" id="PTHR42643">
    <property type="entry name" value="IONOTROPIC RECEPTOR 20A-RELATED"/>
    <property type="match status" value="1"/>
</dbReference>
<reference evidence="10 11" key="1">
    <citation type="journal article" date="2014" name="Nat. Commun.">
        <title>Molecular traces of alternative social organization in a termite genome.</title>
        <authorList>
            <person name="Terrapon N."/>
            <person name="Li C."/>
            <person name="Robertson H.M."/>
            <person name="Ji L."/>
            <person name="Meng X."/>
            <person name="Booth W."/>
            <person name="Chen Z."/>
            <person name="Childers C.P."/>
            <person name="Glastad K.M."/>
            <person name="Gokhale K."/>
            <person name="Gowin J."/>
            <person name="Gronenberg W."/>
            <person name="Hermansen R.A."/>
            <person name="Hu H."/>
            <person name="Hunt B.G."/>
            <person name="Huylmans A.K."/>
            <person name="Khalil S.M."/>
            <person name="Mitchell R.D."/>
            <person name="Munoz-Torres M.C."/>
            <person name="Mustard J.A."/>
            <person name="Pan H."/>
            <person name="Reese J.T."/>
            <person name="Scharf M.E."/>
            <person name="Sun F."/>
            <person name="Vogel H."/>
            <person name="Xiao J."/>
            <person name="Yang W."/>
            <person name="Yang Z."/>
            <person name="Yang Z."/>
            <person name="Zhou J."/>
            <person name="Zhu J."/>
            <person name="Brent C.S."/>
            <person name="Elsik C.G."/>
            <person name="Goodisman M.A."/>
            <person name="Liberles D.A."/>
            <person name="Roe R.M."/>
            <person name="Vargo E.L."/>
            <person name="Vilcinskas A."/>
            <person name="Wang J."/>
            <person name="Bornberg-Bauer E."/>
            <person name="Korb J."/>
            <person name="Zhang G."/>
            <person name="Liebig J."/>
        </authorList>
    </citation>
    <scope>NUCLEOTIDE SEQUENCE [LARGE SCALE GENOMIC DNA]</scope>
    <source>
        <tissue evidence="10">Whole organism</tissue>
    </source>
</reference>
<dbReference type="GO" id="GO:0005886">
    <property type="term" value="C:plasma membrane"/>
    <property type="evidence" value="ECO:0007669"/>
    <property type="project" value="UniProtKB-SubCell"/>
</dbReference>
<dbReference type="EMBL" id="KK853359">
    <property type="protein sequence ID" value="KDR08169.1"/>
    <property type="molecule type" value="Genomic_DNA"/>
</dbReference>
<dbReference type="Gene3D" id="1.10.287.70">
    <property type="match status" value="1"/>
</dbReference>
<sequence length="674" mass="77475">MDKAGKILSTFIFLSVLYAAYSDYLTTEQIGTLLCVDEIASHHFTQGQPLVISMPSVSPEFSYRTLNHRYSAGIEFKLVDQLLKNTHSRTRWPLLTSQPNIEILDTKMTYKHESYIILLWADDKEENILRTLQDQLDHMSGYADSWNLRGRFLVVVTQFGTQSPKTIAMNITEILWQYKISNSLIMTPSELQFNPATNKSEYIFDLYTWFPYESGQCGTLNDIVLLERCALGKDRNTSLYPSKIPENMHGCPIRVFTFASKPNVILTVKHDKEDNSSIYEYSGVEIEYLKLLAEAINMTVKYLPPLDDKFHLSDFFFHGLISVVNDEADVTLGNFPLHHRATAYCEPTTPYIYASFRWYVPCAKPIRRIDNIINVFTVPVWSTLVLTLVLSSLLFWGMSSGPSRSVTKESTTYKAVSQCFSNAWAVLMGVSVAKMPRTFRLRAFFFTFVCYCFAMNTVFQVYFTSFLIEPVYEKQVETFDELQQSEVIYLAHPSLDEIGVLINYDEHKLLPRRENCEPYEKCMLRVLQGQDVTTMVMDFYAEYFASTAGQRKIGKKPLCSIDKAVFTMGLTMYMSKGNILLQRFNVLIQRCLEAGLGDKYWSELKWNATIRKSDERVDDDDDVSSGNLMYFVFTVFHLRVAFCLLAFGNTLSFIVFLAELLSKLFFPRVGFCKA</sequence>
<dbReference type="AlphaFoldDB" id="A0A067QI43"/>
<dbReference type="Proteomes" id="UP000027135">
    <property type="component" value="Unassembled WGS sequence"/>
</dbReference>
<keyword evidence="6" id="KW-0675">Receptor</keyword>
<evidence type="ECO:0000256" key="5">
    <source>
        <dbReference type="ARBA" id="ARBA00023136"/>
    </source>
</evidence>
<dbReference type="eggNOG" id="KOG1052">
    <property type="taxonomic scope" value="Eukaryota"/>
</dbReference>
<feature type="signal peptide" evidence="9">
    <location>
        <begin position="1"/>
        <end position="22"/>
    </location>
</feature>
<feature type="transmembrane region" description="Helical" evidence="8">
    <location>
        <begin position="628"/>
        <end position="658"/>
    </location>
</feature>
<evidence type="ECO:0000256" key="3">
    <source>
        <dbReference type="ARBA" id="ARBA00022692"/>
    </source>
</evidence>
<evidence type="ECO:0000256" key="1">
    <source>
        <dbReference type="ARBA" id="ARBA00004651"/>
    </source>
</evidence>
<dbReference type="Gene3D" id="3.40.190.10">
    <property type="entry name" value="Periplasmic binding protein-like II"/>
    <property type="match status" value="1"/>
</dbReference>
<evidence type="ECO:0000256" key="6">
    <source>
        <dbReference type="ARBA" id="ARBA00023170"/>
    </source>
</evidence>
<gene>
    <name evidence="10" type="ORF">L798_02253</name>
</gene>
<feature type="transmembrane region" description="Helical" evidence="8">
    <location>
        <begin position="443"/>
        <end position="463"/>
    </location>
</feature>
<proteinExistence type="predicted"/>
<dbReference type="PANTHER" id="PTHR42643:SF30">
    <property type="entry name" value="IONOTROPIC RECEPTOR 40A-RELATED"/>
    <property type="match status" value="1"/>
</dbReference>
<feature type="transmembrane region" description="Helical" evidence="8">
    <location>
        <begin position="372"/>
        <end position="396"/>
    </location>
</feature>
<keyword evidence="2" id="KW-1003">Cell membrane</keyword>
<evidence type="ECO:0000256" key="7">
    <source>
        <dbReference type="ARBA" id="ARBA00023180"/>
    </source>
</evidence>
<evidence type="ECO:0000256" key="2">
    <source>
        <dbReference type="ARBA" id="ARBA00022475"/>
    </source>
</evidence>
<evidence type="ECO:0008006" key="12">
    <source>
        <dbReference type="Google" id="ProtNLM"/>
    </source>
</evidence>
<organism evidence="10 11">
    <name type="scientific">Zootermopsis nevadensis</name>
    <name type="common">Dampwood termite</name>
    <dbReference type="NCBI Taxonomy" id="136037"/>
    <lineage>
        <taxon>Eukaryota</taxon>
        <taxon>Metazoa</taxon>
        <taxon>Ecdysozoa</taxon>
        <taxon>Arthropoda</taxon>
        <taxon>Hexapoda</taxon>
        <taxon>Insecta</taxon>
        <taxon>Pterygota</taxon>
        <taxon>Neoptera</taxon>
        <taxon>Polyneoptera</taxon>
        <taxon>Dictyoptera</taxon>
        <taxon>Blattodea</taxon>
        <taxon>Blattoidea</taxon>
        <taxon>Termitoidae</taxon>
        <taxon>Termopsidae</taxon>
        <taxon>Zootermopsis</taxon>
    </lineage>
</organism>
<feature type="chain" id="PRO_5001644056" description="Ionotropic glutamate receptor C-terminal domain-containing protein" evidence="9">
    <location>
        <begin position="23"/>
        <end position="674"/>
    </location>
</feature>
<evidence type="ECO:0000256" key="9">
    <source>
        <dbReference type="SAM" id="SignalP"/>
    </source>
</evidence>
<keyword evidence="5 8" id="KW-0472">Membrane</keyword>
<keyword evidence="3 8" id="KW-0812">Transmembrane</keyword>
<keyword evidence="9" id="KW-0732">Signal</keyword>
<evidence type="ECO:0000256" key="8">
    <source>
        <dbReference type="SAM" id="Phobius"/>
    </source>
</evidence>
<keyword evidence="4 8" id="KW-1133">Transmembrane helix</keyword>
<dbReference type="InterPro" id="IPR052192">
    <property type="entry name" value="Insect_Ionotropic_Sensory_Rcpt"/>
</dbReference>
<evidence type="ECO:0000313" key="11">
    <source>
        <dbReference type="Proteomes" id="UP000027135"/>
    </source>
</evidence>
<dbReference type="InParanoid" id="A0A067QI43"/>
<protein>
    <recommendedName>
        <fullName evidence="12">Ionotropic glutamate receptor C-terminal domain-containing protein</fullName>
    </recommendedName>
</protein>
<evidence type="ECO:0000256" key="4">
    <source>
        <dbReference type="ARBA" id="ARBA00022989"/>
    </source>
</evidence>
<comment type="subcellular location">
    <subcellularLocation>
        <location evidence="1">Cell membrane</location>
        <topology evidence="1">Multi-pass membrane protein</topology>
    </subcellularLocation>
</comment>
<accession>A0A067QI43</accession>
<keyword evidence="7" id="KW-0325">Glycoprotein</keyword>
<dbReference type="SUPFAM" id="SSF53850">
    <property type="entry name" value="Periplasmic binding protein-like II"/>
    <property type="match status" value="1"/>
</dbReference>
<dbReference type="FunCoup" id="A0A067QI43">
    <property type="interactions" value="65"/>
</dbReference>
<keyword evidence="11" id="KW-1185">Reference proteome</keyword>